<reference evidence="6 7" key="1">
    <citation type="submission" date="2019-06" db="EMBL/GenBank/DDBJ databases">
        <authorList>
            <person name="Palmer J.M."/>
        </authorList>
    </citation>
    <scope>NUCLEOTIDE SEQUENCE [LARGE SCALE GENOMIC DNA]</scope>
    <source>
        <strain evidence="5 6">TWF106</strain>
        <strain evidence="3 7">TWF191</strain>
        <strain evidence="4">TWF679</strain>
    </source>
</reference>
<keyword evidence="2" id="KW-0732">Signal</keyword>
<proteinExistence type="predicted"/>
<feature type="region of interest" description="Disordered" evidence="1">
    <location>
        <begin position="105"/>
        <end position="126"/>
    </location>
</feature>
<evidence type="ECO:0000256" key="2">
    <source>
        <dbReference type="SAM" id="SignalP"/>
    </source>
</evidence>
<evidence type="ECO:0000313" key="3">
    <source>
        <dbReference type="EMBL" id="KAF3215349.1"/>
    </source>
</evidence>
<sequence>MKFFLPCILVLSAAAALPTEKVKPGPKKAEAHPDPRPNVQVALLGQTCDLTKHIYCAPGLSCFLIAQQTGTDKNSHQGICIDVAKEVNNRQHPEFVDDLLRDTIGWSPNRSKKGSSTDTNIPAGRR</sequence>
<evidence type="ECO:0000313" key="7">
    <source>
        <dbReference type="Proteomes" id="UP000483672"/>
    </source>
</evidence>
<evidence type="ECO:0000313" key="4">
    <source>
        <dbReference type="EMBL" id="KAF3223062.1"/>
    </source>
</evidence>
<gene>
    <name evidence="5" type="ORF">TWF106_002999</name>
    <name evidence="3" type="ORF">TWF191_009328</name>
    <name evidence="4" type="ORF">TWF679_004260</name>
</gene>
<dbReference type="Proteomes" id="UP000472727">
    <property type="component" value="Unassembled WGS sequence"/>
</dbReference>
<feature type="chain" id="PRO_5041172519" evidence="2">
    <location>
        <begin position="16"/>
        <end position="126"/>
    </location>
</feature>
<dbReference type="Proteomes" id="UP000614610">
    <property type="component" value="Unassembled WGS sequence"/>
</dbReference>
<feature type="compositionally biased region" description="Polar residues" evidence="1">
    <location>
        <begin position="106"/>
        <end position="120"/>
    </location>
</feature>
<dbReference type="Proteomes" id="UP000483672">
    <property type="component" value="Unassembled WGS sequence"/>
</dbReference>
<accession>A0A6G1M2A4</accession>
<dbReference type="EMBL" id="WIPF01000068">
    <property type="protein sequence ID" value="KAF3215349.1"/>
    <property type="molecule type" value="Genomic_DNA"/>
</dbReference>
<evidence type="ECO:0000256" key="1">
    <source>
        <dbReference type="SAM" id="MobiDB-lite"/>
    </source>
</evidence>
<feature type="signal peptide" evidence="2">
    <location>
        <begin position="1"/>
        <end position="15"/>
    </location>
</feature>
<dbReference type="EMBL" id="WIWT01000002">
    <property type="protein sequence ID" value="KAF3223062.1"/>
    <property type="molecule type" value="Genomic_DNA"/>
</dbReference>
<name>A0A6G1M2A4_ORBOL</name>
<evidence type="ECO:0000313" key="6">
    <source>
        <dbReference type="Proteomes" id="UP000472727"/>
    </source>
</evidence>
<organism evidence="5 6">
    <name type="scientific">Orbilia oligospora</name>
    <name type="common">Nematode-trapping fungus</name>
    <name type="synonym">Arthrobotrys oligospora</name>
    <dbReference type="NCBI Taxonomy" id="2813651"/>
    <lineage>
        <taxon>Eukaryota</taxon>
        <taxon>Fungi</taxon>
        <taxon>Dikarya</taxon>
        <taxon>Ascomycota</taxon>
        <taxon>Pezizomycotina</taxon>
        <taxon>Orbiliomycetes</taxon>
        <taxon>Orbiliales</taxon>
        <taxon>Orbiliaceae</taxon>
        <taxon>Orbilia</taxon>
    </lineage>
</organism>
<dbReference type="EMBL" id="WIWS01000016">
    <property type="protein sequence ID" value="KAF3225121.1"/>
    <property type="molecule type" value="Genomic_DNA"/>
</dbReference>
<dbReference type="AlphaFoldDB" id="A0A6G1M2A4"/>
<evidence type="ECO:0000313" key="5">
    <source>
        <dbReference type="EMBL" id="KAF3225121.1"/>
    </source>
</evidence>
<protein>
    <submittedName>
        <fullName evidence="5">Uncharacterized protein</fullName>
    </submittedName>
</protein>
<dbReference type="OrthoDB" id="5306478at2759"/>
<comment type="caution">
    <text evidence="5">The sequence shown here is derived from an EMBL/GenBank/DDBJ whole genome shotgun (WGS) entry which is preliminary data.</text>
</comment>